<keyword evidence="1" id="KW-1133">Transmembrane helix</keyword>
<gene>
    <name evidence="2" type="ORF">MNVI_26080</name>
</gene>
<organism evidence="2 3">
    <name type="scientific">Mycobacterium noviomagense</name>
    <dbReference type="NCBI Taxonomy" id="459858"/>
    <lineage>
        <taxon>Bacteria</taxon>
        <taxon>Bacillati</taxon>
        <taxon>Actinomycetota</taxon>
        <taxon>Actinomycetes</taxon>
        <taxon>Mycobacteriales</taxon>
        <taxon>Mycobacteriaceae</taxon>
        <taxon>Mycobacterium</taxon>
    </lineage>
</organism>
<feature type="transmembrane region" description="Helical" evidence="1">
    <location>
        <begin position="34"/>
        <end position="55"/>
    </location>
</feature>
<dbReference type="EMBL" id="AP022583">
    <property type="protein sequence ID" value="BBY07290.1"/>
    <property type="molecule type" value="Genomic_DNA"/>
</dbReference>
<evidence type="ECO:0008006" key="4">
    <source>
        <dbReference type="Google" id="ProtNLM"/>
    </source>
</evidence>
<evidence type="ECO:0000256" key="1">
    <source>
        <dbReference type="SAM" id="Phobius"/>
    </source>
</evidence>
<name>A0A7I7PFD5_9MYCO</name>
<feature type="transmembrane region" description="Helical" evidence="1">
    <location>
        <begin position="62"/>
        <end position="80"/>
    </location>
</feature>
<feature type="transmembrane region" description="Helical" evidence="1">
    <location>
        <begin position="100"/>
        <end position="119"/>
    </location>
</feature>
<protein>
    <recommendedName>
        <fullName evidence="4">DUF4345 domain-containing protein</fullName>
    </recommendedName>
</protein>
<reference evidence="2 3" key="1">
    <citation type="journal article" date="2019" name="Emerg. Microbes Infect.">
        <title>Comprehensive subspecies identification of 175 nontuberculous mycobacteria species based on 7547 genomic profiles.</title>
        <authorList>
            <person name="Matsumoto Y."/>
            <person name="Kinjo T."/>
            <person name="Motooka D."/>
            <person name="Nabeya D."/>
            <person name="Jung N."/>
            <person name="Uechi K."/>
            <person name="Horii T."/>
            <person name="Iida T."/>
            <person name="Fujita J."/>
            <person name="Nakamura S."/>
        </authorList>
    </citation>
    <scope>NUCLEOTIDE SEQUENCE [LARGE SCALE GENOMIC DNA]</scope>
    <source>
        <strain evidence="2 3">JCM 16367</strain>
    </source>
</reference>
<sequence length="127" mass="13052">MTLAGVTLRSCLAASLAVGGFVHALLYEHGYRHIPAIGTAFLIQASVSFAVALLILAGGPAWLRGAAAAVAGGALVAFILSRTTGIFGFSERGWQPSPHAAISVAAELLTVAVVAAYLVRTRRATHE</sequence>
<keyword evidence="1" id="KW-0812">Transmembrane</keyword>
<dbReference type="AlphaFoldDB" id="A0A7I7PFD5"/>
<keyword evidence="1" id="KW-0472">Membrane</keyword>
<dbReference type="RefSeq" id="WP_232070222.1">
    <property type="nucleotide sequence ID" value="NZ_AP022583.1"/>
</dbReference>
<proteinExistence type="predicted"/>
<evidence type="ECO:0000313" key="2">
    <source>
        <dbReference type="EMBL" id="BBY07290.1"/>
    </source>
</evidence>
<accession>A0A7I7PFD5</accession>
<evidence type="ECO:0000313" key="3">
    <source>
        <dbReference type="Proteomes" id="UP000466894"/>
    </source>
</evidence>
<dbReference type="Proteomes" id="UP000466894">
    <property type="component" value="Chromosome"/>
</dbReference>
<dbReference type="KEGG" id="mnv:MNVI_26080"/>